<organism evidence="3">
    <name type="scientific">Lyngbya confervoides BDU141951</name>
    <dbReference type="NCBI Taxonomy" id="1574623"/>
    <lineage>
        <taxon>Bacteria</taxon>
        <taxon>Bacillati</taxon>
        <taxon>Cyanobacteriota</taxon>
        <taxon>Cyanophyceae</taxon>
        <taxon>Oscillatoriophycideae</taxon>
        <taxon>Oscillatoriales</taxon>
        <taxon>Microcoleaceae</taxon>
        <taxon>Lyngbya</taxon>
    </lineage>
</organism>
<reference evidence="3" key="3">
    <citation type="submission" date="2020-02" db="EMBL/GenBank/DDBJ databases">
        <authorList>
            <person name="Sarangi A.N."/>
            <person name="Ghosh S."/>
            <person name="Mukherjee M."/>
            <person name="Tripathy S."/>
        </authorList>
    </citation>
    <scope>NUCLEOTIDE SEQUENCE</scope>
    <source>
        <strain evidence="3">BDU141951</strain>
    </source>
</reference>
<evidence type="ECO:0000256" key="1">
    <source>
        <dbReference type="ARBA" id="ARBA00022630"/>
    </source>
</evidence>
<dbReference type="SUPFAM" id="SSF56176">
    <property type="entry name" value="FAD-binding/transporter-associated domain-like"/>
    <property type="match status" value="1"/>
</dbReference>
<dbReference type="InterPro" id="IPR016166">
    <property type="entry name" value="FAD-bd_PCMH"/>
</dbReference>
<keyword evidence="2" id="KW-0274">FAD</keyword>
<evidence type="ECO:0000256" key="2">
    <source>
        <dbReference type="ARBA" id="ARBA00022827"/>
    </source>
</evidence>
<gene>
    <name evidence="3" type="ORF">QQ91_013670</name>
</gene>
<dbReference type="InterPro" id="IPR016169">
    <property type="entry name" value="FAD-bd_PCMH_sub2"/>
</dbReference>
<evidence type="ECO:0000313" key="3">
    <source>
        <dbReference type="EMBL" id="NEV68159.1"/>
    </source>
</evidence>
<dbReference type="PANTHER" id="PTHR11748">
    <property type="entry name" value="D-LACTATE DEHYDROGENASE"/>
    <property type="match status" value="1"/>
</dbReference>
<dbReference type="InterPro" id="IPR036318">
    <property type="entry name" value="FAD-bd_PCMH-like_sf"/>
</dbReference>
<reference evidence="3" key="1">
    <citation type="submission" date="2014-11" db="EMBL/GenBank/DDBJ databases">
        <authorList>
            <person name="Malar M.C."/>
            <person name="Sen D."/>
            <person name="Tripathy S."/>
        </authorList>
    </citation>
    <scope>NUCLEOTIDE SEQUENCE</scope>
    <source>
        <strain evidence="3">BDU141951</strain>
    </source>
</reference>
<proteinExistence type="predicted"/>
<reference evidence="3" key="2">
    <citation type="journal article" date="2015" name="Genome Announc.">
        <title>Draft Genome Sequence of Filamentous Marine Cyanobacterium Lyngbya confervoides Strain BDU141951.</title>
        <authorList>
            <person name="Chandrababunaidu M.M."/>
            <person name="Sen D."/>
            <person name="Tripathy S."/>
        </authorList>
    </citation>
    <scope>NUCLEOTIDE SEQUENCE</scope>
    <source>
        <strain evidence="3">BDU141951</strain>
    </source>
</reference>
<dbReference type="PANTHER" id="PTHR11748:SF103">
    <property type="entry name" value="GLYCOLATE OXIDASE SUBUNIT GLCE"/>
    <property type="match status" value="1"/>
</dbReference>
<sequence length="435" mass="46039">MGSIAQTVESILGASQVTPCESLVEPLLSAVKGAIAADELPACVAFPKTPAEMAAIVACAHHNQWRILPCGHGSKLAWGNLVTGADIVVSTQHLNQVIEHAEGDLTVTAQAGVSFADLQAQLLATRQFLAIDPAYPDRATLGGIVATRDTGALRQRYGGIRDMLIGVSFVRHDGQIAKAGGRVVKNVAGYDLMKLMTGSFGTLGIMTQLTLRTYPLQEAAQTVLLTGEPTAIQQATASILASSLTPVAMDLVTTDLFEGAEQGTVGLALQFQSIAAGVSEQVERLQAIAQTHQLHSQVLTDAADAEFWRRLGDTLFAPQADDVAITKLGILPAQAVPLLNFLAKTLAADSWQARIHASSGIGTLRLKAGENSVETLIAVRSHCQAFGGYLNLLEAPTAWKEQFEAWGIAPASQLMMARLQANFDPQTQFSPGRMG</sequence>
<dbReference type="InterPro" id="IPR016164">
    <property type="entry name" value="FAD-linked_Oxase-like_C"/>
</dbReference>
<dbReference type="GO" id="GO:0003824">
    <property type="term" value="F:catalytic activity"/>
    <property type="evidence" value="ECO:0007669"/>
    <property type="project" value="InterPro"/>
</dbReference>
<dbReference type="Gene3D" id="3.30.465.10">
    <property type="match status" value="1"/>
</dbReference>
<dbReference type="PROSITE" id="PS51387">
    <property type="entry name" value="FAD_PCMH"/>
    <property type="match status" value="1"/>
</dbReference>
<dbReference type="GO" id="GO:0071949">
    <property type="term" value="F:FAD binding"/>
    <property type="evidence" value="ECO:0007669"/>
    <property type="project" value="InterPro"/>
</dbReference>
<name>A0A0C1YH32_9CYAN</name>
<accession>A0A0C1YH32</accession>
<dbReference type="EMBL" id="JTHE02000003">
    <property type="protein sequence ID" value="NEV68159.1"/>
    <property type="molecule type" value="Genomic_DNA"/>
</dbReference>
<dbReference type="InterPro" id="IPR006094">
    <property type="entry name" value="Oxid_FAD_bind_N"/>
</dbReference>
<keyword evidence="1" id="KW-0285">Flavoprotein</keyword>
<dbReference type="AlphaFoldDB" id="A0A0C1YH32"/>
<dbReference type="Pfam" id="PF01565">
    <property type="entry name" value="FAD_binding_4"/>
    <property type="match status" value="1"/>
</dbReference>
<dbReference type="SUPFAM" id="SSF55103">
    <property type="entry name" value="FAD-linked oxidases, C-terminal domain"/>
    <property type="match status" value="1"/>
</dbReference>
<protein>
    <submittedName>
        <fullName evidence="3">FAD-binding oxidoreductase</fullName>
    </submittedName>
</protein>
<comment type="caution">
    <text evidence="3">The sequence shown here is derived from an EMBL/GenBank/DDBJ whole genome shotgun (WGS) entry which is preliminary data.</text>
</comment>